<keyword evidence="1" id="KW-1133">Transmembrane helix</keyword>
<comment type="caution">
    <text evidence="3">The sequence shown here is derived from an EMBL/GenBank/DDBJ whole genome shotgun (WGS) entry which is preliminary data.</text>
</comment>
<proteinExistence type="predicted"/>
<dbReference type="EMBL" id="PJQL01000275">
    <property type="protein sequence ID" value="RCH97463.1"/>
    <property type="molecule type" value="Genomic_DNA"/>
</dbReference>
<feature type="signal peptide" evidence="2">
    <location>
        <begin position="1"/>
        <end position="18"/>
    </location>
</feature>
<accession>A0A367K5G4</accession>
<feature type="chain" id="PRO_5016645770" description="Mid2 domain-containing protein" evidence="2">
    <location>
        <begin position="19"/>
        <end position="269"/>
    </location>
</feature>
<name>A0A367K5G4_RHIAZ</name>
<evidence type="ECO:0000313" key="4">
    <source>
        <dbReference type="Proteomes" id="UP000252139"/>
    </source>
</evidence>
<keyword evidence="2" id="KW-0732">Signal</keyword>
<protein>
    <recommendedName>
        <fullName evidence="5">Mid2 domain-containing protein</fullName>
    </recommendedName>
</protein>
<feature type="transmembrane region" description="Helical" evidence="1">
    <location>
        <begin position="96"/>
        <end position="120"/>
    </location>
</feature>
<reference evidence="3 4" key="1">
    <citation type="journal article" date="2018" name="G3 (Bethesda)">
        <title>Phylogenetic and Phylogenomic Definition of Rhizopus Species.</title>
        <authorList>
            <person name="Gryganskyi A.P."/>
            <person name="Golan J."/>
            <person name="Dolatabadi S."/>
            <person name="Mondo S."/>
            <person name="Robb S."/>
            <person name="Idnurm A."/>
            <person name="Muszewska A."/>
            <person name="Steczkiewicz K."/>
            <person name="Masonjones S."/>
            <person name="Liao H.L."/>
            <person name="Gajdeczka M.T."/>
            <person name="Anike F."/>
            <person name="Vuek A."/>
            <person name="Anishchenko I.M."/>
            <person name="Voigt K."/>
            <person name="de Hoog G.S."/>
            <person name="Smith M.E."/>
            <person name="Heitman J."/>
            <person name="Vilgalys R."/>
            <person name="Stajich J.E."/>
        </authorList>
    </citation>
    <scope>NUCLEOTIDE SEQUENCE [LARGE SCALE GENOMIC DNA]</scope>
    <source>
        <strain evidence="3 4">CBS 357.93</strain>
    </source>
</reference>
<evidence type="ECO:0008006" key="5">
    <source>
        <dbReference type="Google" id="ProtNLM"/>
    </source>
</evidence>
<sequence length="269" mass="29649">MFNWALVYLLILIQVCHSQITSVIQGSIAYTSYPVYTSSVDLQNADFSGLYATNNPTATSTNAAITPGSSSTVTVTTLLSTSSTQPEKLSATDSMVIIGGSIAGVVVVLILTACVCFIAMRRRRARQPKHFNSKSMLFVNANQPPFTMVSQEKEQISVINTTSSPRRREQPNTTTIPNGARLSKYNYLSEAFSQMRNTDIDYSKPNPTIDAYFKKNFDIAPLPRPPASHPSASHLSVANSSISDVSKYSAILRPYMQQNSQTYNKYQYI</sequence>
<evidence type="ECO:0000256" key="1">
    <source>
        <dbReference type="SAM" id="Phobius"/>
    </source>
</evidence>
<keyword evidence="1" id="KW-0472">Membrane</keyword>
<dbReference type="Proteomes" id="UP000252139">
    <property type="component" value="Unassembled WGS sequence"/>
</dbReference>
<gene>
    <name evidence="3" type="ORF">CU097_013273</name>
</gene>
<keyword evidence="4" id="KW-1185">Reference proteome</keyword>
<evidence type="ECO:0000256" key="2">
    <source>
        <dbReference type="SAM" id="SignalP"/>
    </source>
</evidence>
<keyword evidence="1" id="KW-0812">Transmembrane</keyword>
<organism evidence="3 4">
    <name type="scientific">Rhizopus azygosporus</name>
    <name type="common">Rhizopus microsporus var. azygosporus</name>
    <dbReference type="NCBI Taxonomy" id="86630"/>
    <lineage>
        <taxon>Eukaryota</taxon>
        <taxon>Fungi</taxon>
        <taxon>Fungi incertae sedis</taxon>
        <taxon>Mucoromycota</taxon>
        <taxon>Mucoromycotina</taxon>
        <taxon>Mucoromycetes</taxon>
        <taxon>Mucorales</taxon>
        <taxon>Mucorineae</taxon>
        <taxon>Rhizopodaceae</taxon>
        <taxon>Rhizopus</taxon>
    </lineage>
</organism>
<evidence type="ECO:0000313" key="3">
    <source>
        <dbReference type="EMBL" id="RCH97463.1"/>
    </source>
</evidence>
<dbReference type="OrthoDB" id="2286286at2759"/>
<dbReference type="AlphaFoldDB" id="A0A367K5G4"/>